<gene>
    <name evidence="1" type="ORF">RF11_14459</name>
</gene>
<dbReference type="EMBL" id="JWZT01004601">
    <property type="protein sequence ID" value="KII63746.1"/>
    <property type="molecule type" value="Genomic_DNA"/>
</dbReference>
<proteinExistence type="predicted"/>
<accession>A0A0C2MQ28</accession>
<protein>
    <submittedName>
        <fullName evidence="1">Uncharacterized protein</fullName>
    </submittedName>
</protein>
<evidence type="ECO:0000313" key="1">
    <source>
        <dbReference type="EMBL" id="KII63746.1"/>
    </source>
</evidence>
<name>A0A0C2MQ28_THEKT</name>
<dbReference type="Proteomes" id="UP000031668">
    <property type="component" value="Unassembled WGS sequence"/>
</dbReference>
<reference evidence="1 2" key="1">
    <citation type="journal article" date="2014" name="Genome Biol. Evol.">
        <title>The genome of the myxosporean Thelohanellus kitauei shows adaptations to nutrient acquisition within its fish host.</title>
        <authorList>
            <person name="Yang Y."/>
            <person name="Xiong J."/>
            <person name="Zhou Z."/>
            <person name="Huo F."/>
            <person name="Miao W."/>
            <person name="Ran C."/>
            <person name="Liu Y."/>
            <person name="Zhang J."/>
            <person name="Feng J."/>
            <person name="Wang M."/>
            <person name="Wang M."/>
            <person name="Wang L."/>
            <person name="Yao B."/>
        </authorList>
    </citation>
    <scope>NUCLEOTIDE SEQUENCE [LARGE SCALE GENOMIC DNA]</scope>
    <source>
        <strain evidence="1">Wuqing</strain>
    </source>
</reference>
<sequence length="104" mass="12160">MYVGNCTLKEGHKRRFVSKMPNERQSRRRLRSQQSVMRMLKISKIVKSKSSKIIKIININNTISIDPTVRMDVETIAQNRGSKKAYDFKENPLNNHRTLSKLTK</sequence>
<dbReference type="AlphaFoldDB" id="A0A0C2MQ28"/>
<keyword evidence="2" id="KW-1185">Reference proteome</keyword>
<comment type="caution">
    <text evidence="1">The sequence shown here is derived from an EMBL/GenBank/DDBJ whole genome shotgun (WGS) entry which is preliminary data.</text>
</comment>
<evidence type="ECO:0000313" key="2">
    <source>
        <dbReference type="Proteomes" id="UP000031668"/>
    </source>
</evidence>
<organism evidence="1 2">
    <name type="scientific">Thelohanellus kitauei</name>
    <name type="common">Myxosporean</name>
    <dbReference type="NCBI Taxonomy" id="669202"/>
    <lineage>
        <taxon>Eukaryota</taxon>
        <taxon>Metazoa</taxon>
        <taxon>Cnidaria</taxon>
        <taxon>Myxozoa</taxon>
        <taxon>Myxosporea</taxon>
        <taxon>Bivalvulida</taxon>
        <taxon>Platysporina</taxon>
        <taxon>Myxobolidae</taxon>
        <taxon>Thelohanellus</taxon>
    </lineage>
</organism>